<dbReference type="SUPFAM" id="SSF55347">
    <property type="entry name" value="Glyceraldehyde-3-phosphate dehydrogenase-like, C-terminal domain"/>
    <property type="match status" value="1"/>
</dbReference>
<keyword evidence="9" id="KW-0460">Magnesium</keyword>
<evidence type="ECO:0000259" key="11">
    <source>
        <dbReference type="Pfam" id="PF08436"/>
    </source>
</evidence>
<feature type="binding site" evidence="9">
    <location>
        <position position="125"/>
    </location>
    <ligand>
        <name>1-deoxy-D-xylulose 5-phosphate</name>
        <dbReference type="ChEBI" id="CHEBI:57792"/>
    </ligand>
</feature>
<evidence type="ECO:0000256" key="7">
    <source>
        <dbReference type="ARBA" id="ARBA00023229"/>
    </source>
</evidence>
<dbReference type="GO" id="GO:0070402">
    <property type="term" value="F:NADPH binding"/>
    <property type="evidence" value="ECO:0007669"/>
    <property type="project" value="InterPro"/>
</dbReference>
<feature type="binding site" evidence="9">
    <location>
        <position position="13"/>
    </location>
    <ligand>
        <name>NADPH</name>
        <dbReference type="ChEBI" id="CHEBI:57783"/>
    </ligand>
</feature>
<dbReference type="HAMAP" id="MF_00183">
    <property type="entry name" value="DXP_reductoisom"/>
    <property type="match status" value="1"/>
</dbReference>
<dbReference type="Pfam" id="PF08436">
    <property type="entry name" value="DXP_redisom_C"/>
    <property type="match status" value="1"/>
</dbReference>
<dbReference type="FunFam" id="3.40.50.720:FF:000045">
    <property type="entry name" value="1-deoxy-D-xylulose 5-phosphate reductoisomerase"/>
    <property type="match status" value="1"/>
</dbReference>
<comment type="pathway">
    <text evidence="1 9">Isoprenoid biosynthesis; isopentenyl diphosphate biosynthesis via DXP pathway; isopentenyl diphosphate from 1-deoxy-D-xylulose 5-phosphate: step 1/6.</text>
</comment>
<keyword evidence="5 9" id="KW-0560">Oxidoreductase</keyword>
<keyword evidence="3 9" id="KW-0479">Metal-binding</keyword>
<comment type="caution">
    <text evidence="9">Lacks conserved residue(s) required for the propagation of feature annotation.</text>
</comment>
<feature type="binding site" evidence="9">
    <location>
        <position position="176"/>
    </location>
    <ligand>
        <name>1-deoxy-D-xylulose 5-phosphate</name>
        <dbReference type="ChEBI" id="CHEBI:57792"/>
    </ligand>
</feature>
<comment type="function">
    <text evidence="9">Catalyzes the NADPH-dependent rearrangement and reduction of 1-deoxy-D-xylulose-5-phosphate (DXP) to 2-C-methyl-D-erythritol 4-phosphate (MEP).</text>
</comment>
<feature type="binding site" evidence="9">
    <location>
        <position position="10"/>
    </location>
    <ligand>
        <name>NADPH</name>
        <dbReference type="ChEBI" id="CHEBI:57783"/>
    </ligand>
</feature>
<dbReference type="InterPro" id="IPR013644">
    <property type="entry name" value="DXP_reductoisomerase_C"/>
</dbReference>
<feature type="binding site" evidence="9">
    <location>
        <position position="150"/>
    </location>
    <ligand>
        <name>Mn(2+)</name>
        <dbReference type="ChEBI" id="CHEBI:29035"/>
    </ligand>
</feature>
<keyword evidence="6 9" id="KW-0464">Manganese</keyword>
<evidence type="ECO:0000256" key="9">
    <source>
        <dbReference type="HAMAP-Rule" id="MF_00183"/>
    </source>
</evidence>
<feature type="binding site" evidence="9">
    <location>
        <position position="38"/>
    </location>
    <ligand>
        <name>NADPH</name>
        <dbReference type="ChEBI" id="CHEBI:57783"/>
    </ligand>
</feature>
<evidence type="ECO:0000256" key="3">
    <source>
        <dbReference type="ARBA" id="ARBA00022723"/>
    </source>
</evidence>
<dbReference type="GO" id="GO:0030604">
    <property type="term" value="F:1-deoxy-D-xylulose-5-phosphate reductoisomerase activity"/>
    <property type="evidence" value="ECO:0007669"/>
    <property type="project" value="UniProtKB-UniRule"/>
</dbReference>
<evidence type="ECO:0000256" key="6">
    <source>
        <dbReference type="ARBA" id="ARBA00023211"/>
    </source>
</evidence>
<comment type="similarity">
    <text evidence="2 9">Belongs to the DXR family.</text>
</comment>
<keyword evidence="7 9" id="KW-0414">Isoprene biosynthesis</keyword>
<dbReference type="AlphaFoldDB" id="A0A162V225"/>
<dbReference type="SUPFAM" id="SSF69055">
    <property type="entry name" value="1-deoxy-D-xylulose-5-phosphate reductoisomerase, C-terminal domain"/>
    <property type="match status" value="1"/>
</dbReference>
<dbReference type="InterPro" id="IPR036169">
    <property type="entry name" value="DXPR_C_sf"/>
</dbReference>
<feature type="binding site" evidence="9">
    <location>
        <position position="212"/>
    </location>
    <ligand>
        <name>1-deoxy-D-xylulose 5-phosphate</name>
        <dbReference type="ChEBI" id="CHEBI:57792"/>
    </ligand>
</feature>
<sequence length="383" mass="42770">MKRLTILGATGSIGTQTLEVIRREQENFELVAVSANNNSNKIIDIINEFAPLYAVLTEKKAYEEVRKYCLDNNLKCKILFGMEGLNTIASLQEVDIVVTSVVGMIGLVPTLKAIQAGKDIALANKETLVVGGELVISEAKKHNIKILPVDSEHGAIFQCLQGNKKSAVSKILLTASGGPFRGKRKEDLLEVTVDEALKHPRWNMGKKISIDSATLMNKGLEVIEAHWLFDVKYDDIQVLVHPQSIIHSMVEYRDGSIIAQLGSTDMKLPIQYALNYPNREQAVADRLNFYDMENLTFEKPDMDTFTALRLSYEAGKVGGTMPAILNAANEAAVELFLGKRIKFLEIGNILEECMNKFEVQQSYVLEDLLEIDSKVKKYVKDRF</sequence>
<keyword evidence="4 9" id="KW-0521">NADP</keyword>
<feature type="binding site" evidence="9">
    <location>
        <position position="199"/>
    </location>
    <ligand>
        <name>1-deoxy-D-xylulose 5-phosphate</name>
        <dbReference type="ChEBI" id="CHEBI:57792"/>
    </ligand>
</feature>
<evidence type="ECO:0000313" key="13">
    <source>
        <dbReference type="EMBL" id="KZL94481.1"/>
    </source>
</evidence>
<dbReference type="EMBL" id="LWAE01000001">
    <property type="protein sequence ID" value="KZL94481.1"/>
    <property type="molecule type" value="Genomic_DNA"/>
</dbReference>
<feature type="binding site" evidence="9">
    <location>
        <position position="126"/>
    </location>
    <ligand>
        <name>NADPH</name>
        <dbReference type="ChEBI" id="CHEBI:57783"/>
    </ligand>
</feature>
<dbReference type="UniPathway" id="UPA00056">
    <property type="reaction ID" value="UER00092"/>
</dbReference>
<evidence type="ECO:0000256" key="8">
    <source>
        <dbReference type="ARBA" id="ARBA00048543"/>
    </source>
</evidence>
<evidence type="ECO:0000256" key="4">
    <source>
        <dbReference type="ARBA" id="ARBA00022857"/>
    </source>
</evidence>
<feature type="binding site" evidence="9">
    <location>
        <position position="152"/>
    </location>
    <ligand>
        <name>Mn(2+)</name>
        <dbReference type="ChEBI" id="CHEBI:29035"/>
    </ligand>
</feature>
<dbReference type="InterPro" id="IPR013512">
    <property type="entry name" value="DXP_reductoisomerase_N"/>
</dbReference>
<dbReference type="PANTHER" id="PTHR30525:SF0">
    <property type="entry name" value="1-DEOXY-D-XYLULOSE 5-PHOSPHATE REDUCTOISOMERASE, CHLOROPLASTIC"/>
    <property type="match status" value="1"/>
</dbReference>
<dbReference type="NCBIfam" id="NF009114">
    <property type="entry name" value="PRK12464.1"/>
    <property type="match status" value="1"/>
</dbReference>
<dbReference type="Gene3D" id="1.10.1740.10">
    <property type="match status" value="1"/>
</dbReference>
<dbReference type="RefSeq" id="WP_066620126.1">
    <property type="nucleotide sequence ID" value="NZ_FQXL01000019.1"/>
</dbReference>
<feature type="binding site" evidence="9">
    <location>
        <position position="221"/>
    </location>
    <ligand>
        <name>1-deoxy-D-xylulose 5-phosphate</name>
        <dbReference type="ChEBI" id="CHEBI:57792"/>
    </ligand>
</feature>
<dbReference type="PATRIC" id="fig|1121326.3.peg.1507"/>
<proteinExistence type="inferred from homology"/>
<evidence type="ECO:0000259" key="10">
    <source>
        <dbReference type="Pfam" id="PF02670"/>
    </source>
</evidence>
<evidence type="ECO:0000259" key="12">
    <source>
        <dbReference type="Pfam" id="PF13288"/>
    </source>
</evidence>
<feature type="binding site" evidence="9">
    <location>
        <position position="12"/>
    </location>
    <ligand>
        <name>NADPH</name>
        <dbReference type="ChEBI" id="CHEBI:57783"/>
    </ligand>
</feature>
<feature type="binding site" evidence="9">
    <location>
        <position position="151"/>
    </location>
    <ligand>
        <name>1-deoxy-D-xylulose 5-phosphate</name>
        <dbReference type="ChEBI" id="CHEBI:57792"/>
    </ligand>
</feature>
<accession>A0A162V225</accession>
<reference evidence="13 14" key="1">
    <citation type="submission" date="2016-04" db="EMBL/GenBank/DDBJ databases">
        <title>Genome sequence of Clostridium magnum DSM 2767.</title>
        <authorList>
            <person name="Poehlein A."/>
            <person name="Uhlig R."/>
            <person name="Fischer R."/>
            <person name="Bahl H."/>
            <person name="Daniel R."/>
        </authorList>
    </citation>
    <scope>NUCLEOTIDE SEQUENCE [LARGE SCALE GENOMIC DNA]</scope>
    <source>
        <strain evidence="13 14">DSM 2767</strain>
    </source>
</reference>
<evidence type="ECO:0000313" key="14">
    <source>
        <dbReference type="Proteomes" id="UP000076603"/>
    </source>
</evidence>
<name>A0A162V225_9CLOT</name>
<dbReference type="SUPFAM" id="SSF51735">
    <property type="entry name" value="NAD(P)-binding Rossmann-fold domains"/>
    <property type="match status" value="1"/>
</dbReference>
<feature type="domain" description="DXP reductoisomerase C-terminal" evidence="12">
    <location>
        <begin position="261"/>
        <end position="377"/>
    </location>
</feature>
<comment type="catalytic activity">
    <reaction evidence="8">
        <text>2-C-methyl-D-erythritol 4-phosphate + NADP(+) = 1-deoxy-D-xylulose 5-phosphate + NADPH + H(+)</text>
        <dbReference type="Rhea" id="RHEA:13717"/>
        <dbReference type="ChEBI" id="CHEBI:15378"/>
        <dbReference type="ChEBI" id="CHEBI:57783"/>
        <dbReference type="ChEBI" id="CHEBI:57792"/>
        <dbReference type="ChEBI" id="CHEBI:58262"/>
        <dbReference type="ChEBI" id="CHEBI:58349"/>
        <dbReference type="EC" id="1.1.1.267"/>
    </reaction>
    <physiologicalReaction direction="right-to-left" evidence="8">
        <dbReference type="Rhea" id="RHEA:13719"/>
    </physiologicalReaction>
</comment>
<dbReference type="GO" id="GO:0016853">
    <property type="term" value="F:isomerase activity"/>
    <property type="evidence" value="ECO:0007669"/>
    <property type="project" value="UniProtKB-KW"/>
</dbReference>
<feature type="binding site" evidence="9">
    <location>
        <position position="221"/>
    </location>
    <ligand>
        <name>Mn(2+)</name>
        <dbReference type="ChEBI" id="CHEBI:29035"/>
    </ligand>
</feature>
<dbReference type="PANTHER" id="PTHR30525">
    <property type="entry name" value="1-DEOXY-D-XYLULOSE 5-PHOSPHATE REDUCTOISOMERASE"/>
    <property type="match status" value="1"/>
</dbReference>
<dbReference type="STRING" id="1121326.CLMAG_15340"/>
<dbReference type="Pfam" id="PF02670">
    <property type="entry name" value="DXP_reductoisom"/>
    <property type="match status" value="1"/>
</dbReference>
<feature type="binding site" evidence="9">
    <location>
        <position position="152"/>
    </location>
    <ligand>
        <name>1-deoxy-D-xylulose 5-phosphate</name>
        <dbReference type="ChEBI" id="CHEBI:57792"/>
    </ligand>
</feature>
<feature type="binding site" evidence="9">
    <location>
        <position position="205"/>
    </location>
    <ligand>
        <name>NADPH</name>
        <dbReference type="ChEBI" id="CHEBI:57783"/>
    </ligand>
</feature>
<dbReference type="GO" id="GO:0051484">
    <property type="term" value="P:isopentenyl diphosphate biosynthetic process, methylerythritol 4-phosphate pathway involved in terpenoid biosynthetic process"/>
    <property type="evidence" value="ECO:0007669"/>
    <property type="project" value="TreeGrafter"/>
</dbReference>
<protein>
    <recommendedName>
        <fullName evidence="9">1-deoxy-D-xylulose 5-phosphate reductoisomerase</fullName>
        <shortName evidence="9">DXP reductoisomerase</shortName>
        <ecNumber evidence="9">1.1.1.267</ecNumber>
    </recommendedName>
    <alternativeName>
        <fullName evidence="9">1-deoxyxylulose-5-phosphate reductoisomerase</fullName>
    </alternativeName>
    <alternativeName>
        <fullName evidence="9">2-C-methyl-D-erythritol 4-phosphate synthase</fullName>
    </alternativeName>
</protein>
<dbReference type="Pfam" id="PF13288">
    <property type="entry name" value="DXPR_C"/>
    <property type="match status" value="1"/>
</dbReference>
<keyword evidence="14" id="KW-1185">Reference proteome</keyword>
<feature type="binding site" evidence="9">
    <location>
        <position position="124"/>
    </location>
    <ligand>
        <name>NADPH</name>
        <dbReference type="ChEBI" id="CHEBI:57783"/>
    </ligand>
</feature>
<dbReference type="InterPro" id="IPR026877">
    <property type="entry name" value="DXPR_C"/>
</dbReference>
<dbReference type="Proteomes" id="UP000076603">
    <property type="component" value="Unassembled WGS sequence"/>
</dbReference>
<dbReference type="PIRSF" id="PIRSF006205">
    <property type="entry name" value="Dxp_reductismrs"/>
    <property type="match status" value="1"/>
</dbReference>
<evidence type="ECO:0000256" key="1">
    <source>
        <dbReference type="ARBA" id="ARBA00005094"/>
    </source>
</evidence>
<evidence type="ECO:0000256" key="2">
    <source>
        <dbReference type="ARBA" id="ARBA00006825"/>
    </source>
</evidence>
<dbReference type="InterPro" id="IPR003821">
    <property type="entry name" value="DXP_reductoisomerase"/>
</dbReference>
<organism evidence="13 14">
    <name type="scientific">Clostridium magnum DSM 2767</name>
    <dbReference type="NCBI Taxonomy" id="1121326"/>
    <lineage>
        <taxon>Bacteria</taxon>
        <taxon>Bacillati</taxon>
        <taxon>Bacillota</taxon>
        <taxon>Clostridia</taxon>
        <taxon>Eubacteriales</taxon>
        <taxon>Clostridiaceae</taxon>
        <taxon>Clostridium</taxon>
    </lineage>
</organism>
<dbReference type="OrthoDB" id="9806546at2"/>
<comment type="caution">
    <text evidence="13">The sequence shown here is derived from an EMBL/GenBank/DDBJ whole genome shotgun (WGS) entry which is preliminary data.</text>
</comment>
<feature type="domain" description="1-deoxy-D-xylulose 5-phosphate reductoisomerase C-terminal" evidence="11">
    <location>
        <begin position="146"/>
        <end position="229"/>
    </location>
</feature>
<dbReference type="EC" id="1.1.1.267" evidence="9"/>
<comment type="cofactor">
    <cofactor evidence="9">
        <name>Mg(2+)</name>
        <dbReference type="ChEBI" id="CHEBI:18420"/>
    </cofactor>
    <cofactor evidence="9">
        <name>Mn(2+)</name>
        <dbReference type="ChEBI" id="CHEBI:29035"/>
    </cofactor>
</comment>
<dbReference type="NCBIfam" id="TIGR00243">
    <property type="entry name" value="Dxr"/>
    <property type="match status" value="1"/>
</dbReference>
<dbReference type="InterPro" id="IPR036291">
    <property type="entry name" value="NAD(P)-bd_dom_sf"/>
</dbReference>
<feature type="binding site" evidence="9">
    <location>
        <position position="217"/>
    </location>
    <ligand>
        <name>1-deoxy-D-xylulose 5-phosphate</name>
        <dbReference type="ChEBI" id="CHEBI:57792"/>
    </ligand>
</feature>
<gene>
    <name evidence="9 13" type="primary">dxr</name>
    <name evidence="13" type="ORF">CLMAG_15340</name>
</gene>
<dbReference type="GO" id="GO:0030145">
    <property type="term" value="F:manganese ion binding"/>
    <property type="evidence" value="ECO:0007669"/>
    <property type="project" value="TreeGrafter"/>
</dbReference>
<feature type="binding site" evidence="9">
    <location>
        <position position="11"/>
    </location>
    <ligand>
        <name>NADPH</name>
        <dbReference type="ChEBI" id="CHEBI:57783"/>
    </ligand>
</feature>
<keyword evidence="13" id="KW-0413">Isomerase</keyword>
<feature type="domain" description="1-deoxy-D-xylulose 5-phosphate reductoisomerase N-terminal" evidence="10">
    <location>
        <begin position="4"/>
        <end position="132"/>
    </location>
</feature>
<feature type="binding site" evidence="9">
    <location>
        <position position="218"/>
    </location>
    <ligand>
        <name>1-deoxy-D-xylulose 5-phosphate</name>
        <dbReference type="ChEBI" id="CHEBI:57792"/>
    </ligand>
</feature>
<dbReference type="Gene3D" id="3.40.50.720">
    <property type="entry name" value="NAD(P)-binding Rossmann-like Domain"/>
    <property type="match status" value="1"/>
</dbReference>
<evidence type="ECO:0000256" key="5">
    <source>
        <dbReference type="ARBA" id="ARBA00023002"/>
    </source>
</evidence>